<gene>
    <name evidence="1" type="ORF">EYC84_005558</name>
</gene>
<evidence type="ECO:0000313" key="1">
    <source>
        <dbReference type="EMBL" id="KAA8574022.1"/>
    </source>
</evidence>
<proteinExistence type="predicted"/>
<comment type="caution">
    <text evidence="1">The sequence shown here is derived from an EMBL/GenBank/DDBJ whole genome shotgun (WGS) entry which is preliminary data.</text>
</comment>
<name>A0A5M9K200_MONFR</name>
<keyword evidence="2" id="KW-1185">Reference proteome</keyword>
<evidence type="ECO:0000313" key="2">
    <source>
        <dbReference type="Proteomes" id="UP000322873"/>
    </source>
</evidence>
<protein>
    <submittedName>
        <fullName evidence="1">Uncharacterized protein</fullName>
    </submittedName>
</protein>
<dbReference type="Proteomes" id="UP000322873">
    <property type="component" value="Unassembled WGS sequence"/>
</dbReference>
<organism evidence="1 2">
    <name type="scientific">Monilinia fructicola</name>
    <name type="common">Brown rot fungus</name>
    <name type="synonym">Ciboria fructicola</name>
    <dbReference type="NCBI Taxonomy" id="38448"/>
    <lineage>
        <taxon>Eukaryota</taxon>
        <taxon>Fungi</taxon>
        <taxon>Dikarya</taxon>
        <taxon>Ascomycota</taxon>
        <taxon>Pezizomycotina</taxon>
        <taxon>Leotiomycetes</taxon>
        <taxon>Helotiales</taxon>
        <taxon>Sclerotiniaceae</taxon>
        <taxon>Monilinia</taxon>
    </lineage>
</organism>
<dbReference type="EMBL" id="VICG01000003">
    <property type="protein sequence ID" value="KAA8574022.1"/>
    <property type="molecule type" value="Genomic_DNA"/>
</dbReference>
<sequence length="77" mass="8833">MTLGVVENRVLIRVAMQYPSLYAIITPAHPYQIPHPNVFLYVSTTKKFPCATQNTLHECTLFKYVLKSHMPISRINS</sequence>
<reference evidence="1 2" key="1">
    <citation type="submission" date="2019-06" db="EMBL/GenBank/DDBJ databases">
        <title>Genome Sequence of the Brown Rot Fungal Pathogen Monilinia fructicola.</title>
        <authorList>
            <person name="De Miccolis Angelini R.M."/>
            <person name="Landi L."/>
            <person name="Abate D."/>
            <person name="Pollastro S."/>
            <person name="Romanazzi G."/>
            <person name="Faretra F."/>
        </authorList>
    </citation>
    <scope>NUCLEOTIDE SEQUENCE [LARGE SCALE GENOMIC DNA]</scope>
    <source>
        <strain evidence="1 2">Mfrc123</strain>
    </source>
</reference>
<dbReference type="AlphaFoldDB" id="A0A5M9K200"/>
<accession>A0A5M9K200</accession>